<dbReference type="AlphaFoldDB" id="A0A1C6JCN2"/>
<keyword evidence="3" id="KW-0406">Ion transport</keyword>
<evidence type="ECO:0000313" key="4">
    <source>
        <dbReference type="EMBL" id="SCJ79822.1"/>
    </source>
</evidence>
<evidence type="ECO:0000256" key="3">
    <source>
        <dbReference type="ARBA" id="ARBA00023065"/>
    </source>
</evidence>
<evidence type="ECO:0000256" key="1">
    <source>
        <dbReference type="ARBA" id="ARBA00006709"/>
    </source>
</evidence>
<dbReference type="Pfam" id="PF01992">
    <property type="entry name" value="vATP-synt_AC39"/>
    <property type="match status" value="1"/>
</dbReference>
<dbReference type="PANTHER" id="PTHR38682:SF1">
    <property type="entry name" value="V-TYPE ATP SYNTHASE SUBUNIT C"/>
    <property type="match status" value="1"/>
</dbReference>
<name>A0A1C6JCN2_9FIRM</name>
<dbReference type="GO" id="GO:0046961">
    <property type="term" value="F:proton-transporting ATPase activity, rotational mechanism"/>
    <property type="evidence" value="ECO:0007669"/>
    <property type="project" value="InterPro"/>
</dbReference>
<comment type="similarity">
    <text evidence="1">Belongs to the V-ATPase V0D/AC39 subunit family.</text>
</comment>
<dbReference type="Gene3D" id="1.10.132.50">
    <property type="entry name" value="ATP synthase (C/AC39) subunit, domain 3"/>
    <property type="match status" value="1"/>
</dbReference>
<dbReference type="PANTHER" id="PTHR38682">
    <property type="entry name" value="V-TYPE ATP SYNTHASE SUBUNIT C"/>
    <property type="match status" value="1"/>
</dbReference>
<protein>
    <submittedName>
        <fullName evidence="4">V-type sodium pump subunit C</fullName>
    </submittedName>
</protein>
<dbReference type="InterPro" id="IPR044911">
    <property type="entry name" value="V-type_ATPase_csu/dsu_dom_3"/>
</dbReference>
<evidence type="ECO:0000256" key="2">
    <source>
        <dbReference type="ARBA" id="ARBA00022448"/>
    </source>
</evidence>
<dbReference type="InterPro" id="IPR050873">
    <property type="entry name" value="V-ATPase_V0D/AC39_subunit"/>
</dbReference>
<dbReference type="InterPro" id="IPR002843">
    <property type="entry name" value="ATPase_V0-cplx_csu/dsu"/>
</dbReference>
<reference evidence="4" key="1">
    <citation type="submission" date="2015-09" db="EMBL/GenBank/DDBJ databases">
        <authorList>
            <consortium name="Pathogen Informatics"/>
        </authorList>
    </citation>
    <scope>NUCLEOTIDE SEQUENCE</scope>
    <source>
        <strain evidence="4">2789STDY5834896</strain>
    </source>
</reference>
<accession>A0A1C6JCN2</accession>
<gene>
    <name evidence="4" type="primary">ntpC</name>
    <name evidence="4" type="ORF">SAMEA3545359_02094</name>
</gene>
<keyword evidence="2" id="KW-0813">Transport</keyword>
<dbReference type="SUPFAM" id="SSF103486">
    <property type="entry name" value="V-type ATP synthase subunit C"/>
    <property type="match status" value="1"/>
</dbReference>
<sequence>MADKQYIYQVARIRSKEMELLTGQNIQQLLASDSYDSCLRVLSDRGWDVSSGDADTILAIQRQNTWALMEELVEDISVFDVFLYQNDFHNLKAAIKQVCTQEHFQDIYIPDGTVEPQRIEQAVSQRDFGALPPRMQKAAQEAFTALLRTGDGQLCDIIIDSACLAAILQAGRDSGDALILAYAELTVAAADIKTAVRCQRTGKELDFLKRALVPCDSLDAAQLAAAAADSEEAIYSYLERTAYAPGVEALRQSSAAFERWCDDLMMQRIRPQLHNAFTIGPLAAYILARENEEKTVRIILSGKKNHLDESAVAERVRDMYV</sequence>
<dbReference type="Gene3D" id="1.20.1690.10">
    <property type="entry name" value="V-type ATP synthase subunit C domain"/>
    <property type="match status" value="2"/>
</dbReference>
<dbReference type="InterPro" id="IPR035067">
    <property type="entry name" value="V-type_ATPase_csu/dsu"/>
</dbReference>
<dbReference type="InterPro" id="IPR036079">
    <property type="entry name" value="ATPase_csu/dsu_sf"/>
</dbReference>
<dbReference type="EMBL" id="FMHG01000001">
    <property type="protein sequence ID" value="SCJ79822.1"/>
    <property type="molecule type" value="Genomic_DNA"/>
</dbReference>
<organism evidence="4">
    <name type="scientific">uncultured Anaerotruncus sp</name>
    <dbReference type="NCBI Taxonomy" id="905011"/>
    <lineage>
        <taxon>Bacteria</taxon>
        <taxon>Bacillati</taxon>
        <taxon>Bacillota</taxon>
        <taxon>Clostridia</taxon>
        <taxon>Eubacteriales</taxon>
        <taxon>Oscillospiraceae</taxon>
        <taxon>Anaerotruncus</taxon>
        <taxon>environmental samples</taxon>
    </lineage>
</organism>
<proteinExistence type="inferred from homology"/>